<dbReference type="EMBL" id="JBHSFW010000001">
    <property type="protein sequence ID" value="MFC4617663.1"/>
    <property type="molecule type" value="Genomic_DNA"/>
</dbReference>
<sequence>MNLSKLDRKKRGLILAWMAWEKLFKTVYSIKPIEGSNQFISFKVRPYHGKSIKLNDGNVIKKGDRIAELHFNNTFLFEVAVDAQSPIQLAKRMIQLALSAFPDLTRELMKRPDFDQIKGVYGVTMIYRGTRQLGFTVSDLSNGLFATMTKVYLKILLVVLHPEGKKRLKNHPKLLTPKIVAMSSETLVQTFLDKTNDAPLEPEKTQRHQSL</sequence>
<dbReference type="RefSeq" id="WP_376844695.1">
    <property type="nucleotide sequence ID" value="NZ_JBHSFW010000001.1"/>
</dbReference>
<proteinExistence type="predicted"/>
<comment type="caution">
    <text evidence="2">The sequence shown here is derived from an EMBL/GenBank/DDBJ whole genome shotgun (WGS) entry which is preliminary data.</text>
</comment>
<reference evidence="3" key="1">
    <citation type="journal article" date="2019" name="Int. J. Syst. Evol. Microbiol.">
        <title>The Global Catalogue of Microorganisms (GCM) 10K type strain sequencing project: providing services to taxonomists for standard genome sequencing and annotation.</title>
        <authorList>
            <consortium name="The Broad Institute Genomics Platform"/>
            <consortium name="The Broad Institute Genome Sequencing Center for Infectious Disease"/>
            <person name="Wu L."/>
            <person name="Ma J."/>
        </authorList>
    </citation>
    <scope>NUCLEOTIDE SEQUENCE [LARGE SCALE GENOMIC DNA]</scope>
    <source>
        <strain evidence="3">CGMCC 1.16306</strain>
    </source>
</reference>
<dbReference type="InterPro" id="IPR054467">
    <property type="entry name" value="YkoP-like_dom"/>
</dbReference>
<dbReference type="Pfam" id="PF22790">
    <property type="entry name" value="YkoP"/>
    <property type="match status" value="1"/>
</dbReference>
<evidence type="ECO:0000259" key="1">
    <source>
        <dbReference type="Pfam" id="PF22790"/>
    </source>
</evidence>
<feature type="domain" description="YkoP-like" evidence="1">
    <location>
        <begin position="10"/>
        <end position="190"/>
    </location>
</feature>
<accession>A0ABV9GHR8</accession>
<evidence type="ECO:0000313" key="3">
    <source>
        <dbReference type="Proteomes" id="UP001596022"/>
    </source>
</evidence>
<keyword evidence="3" id="KW-1185">Reference proteome</keyword>
<dbReference type="Proteomes" id="UP001596022">
    <property type="component" value="Unassembled WGS sequence"/>
</dbReference>
<protein>
    <recommendedName>
        <fullName evidence="1">YkoP-like domain-containing protein</fullName>
    </recommendedName>
</protein>
<organism evidence="2 3">
    <name type="scientific">Camelliibacillus cellulosilyticus</name>
    <dbReference type="NCBI Taxonomy" id="2174486"/>
    <lineage>
        <taxon>Bacteria</taxon>
        <taxon>Bacillati</taxon>
        <taxon>Bacillota</taxon>
        <taxon>Bacilli</taxon>
        <taxon>Bacillales</taxon>
        <taxon>Sporolactobacillaceae</taxon>
        <taxon>Camelliibacillus</taxon>
    </lineage>
</organism>
<name>A0ABV9GHR8_9BACL</name>
<evidence type="ECO:0000313" key="2">
    <source>
        <dbReference type="EMBL" id="MFC4617663.1"/>
    </source>
</evidence>
<gene>
    <name evidence="2" type="ORF">ACFO4N_02845</name>
</gene>